<keyword evidence="2" id="KW-1185">Reference proteome</keyword>
<sequence length="105" mass="11417">MPEGSPGMNLLRRNPVRNIRPIGLFLSLLLIFSVLSVVPAAAGGNGNGSGRHIVVLEDGVCKEMKKHTLQKVYKSLRDGKHSVEIPEDVAEDARKATERMLELSG</sequence>
<dbReference type="InterPro" id="IPR036094">
    <property type="entry name" value="NadA_sf"/>
</dbReference>
<evidence type="ECO:0000313" key="1">
    <source>
        <dbReference type="EMBL" id="KXA90043.1"/>
    </source>
</evidence>
<dbReference type="Gene3D" id="3.40.50.10800">
    <property type="entry name" value="NadA-like"/>
    <property type="match status" value="2"/>
</dbReference>
<proteinExistence type="predicted"/>
<protein>
    <submittedName>
        <fullName evidence="1">Uncharacterized protein</fullName>
    </submittedName>
</protein>
<dbReference type="Proteomes" id="UP000070184">
    <property type="component" value="Unassembled WGS sequence"/>
</dbReference>
<dbReference type="GO" id="GO:0008987">
    <property type="term" value="F:quinolinate synthetase A activity"/>
    <property type="evidence" value="ECO:0007669"/>
    <property type="project" value="InterPro"/>
</dbReference>
<organism evidence="1 2">
    <name type="scientific">candidate division MSBL1 archaeon SCGC-AAA259B11</name>
    <dbReference type="NCBI Taxonomy" id="1698260"/>
    <lineage>
        <taxon>Archaea</taxon>
        <taxon>Methanobacteriati</taxon>
        <taxon>Methanobacteriota</taxon>
        <taxon>candidate division MSBL1</taxon>
    </lineage>
</organism>
<name>A0A133U771_9EURY</name>
<reference evidence="1 2" key="1">
    <citation type="journal article" date="2016" name="Sci. Rep.">
        <title>Metabolic traits of an uncultured archaeal lineage -MSBL1- from brine pools of the Red Sea.</title>
        <authorList>
            <person name="Mwirichia R."/>
            <person name="Alam I."/>
            <person name="Rashid M."/>
            <person name="Vinu M."/>
            <person name="Ba-Alawi W."/>
            <person name="Anthony Kamau A."/>
            <person name="Kamanda Ngugi D."/>
            <person name="Goker M."/>
            <person name="Klenk H.P."/>
            <person name="Bajic V."/>
            <person name="Stingl U."/>
        </authorList>
    </citation>
    <scope>NUCLEOTIDE SEQUENCE [LARGE SCALE GENOMIC DNA]</scope>
    <source>
        <strain evidence="1">SCGC-AAA259B11</strain>
    </source>
</reference>
<dbReference type="GO" id="GO:0009435">
    <property type="term" value="P:NAD+ biosynthetic process"/>
    <property type="evidence" value="ECO:0007669"/>
    <property type="project" value="UniProtKB-UniPathway"/>
</dbReference>
<dbReference type="SUPFAM" id="SSF142754">
    <property type="entry name" value="NadA-like"/>
    <property type="match status" value="1"/>
</dbReference>
<accession>A0A133U771</accession>
<evidence type="ECO:0000313" key="2">
    <source>
        <dbReference type="Proteomes" id="UP000070184"/>
    </source>
</evidence>
<dbReference type="AlphaFoldDB" id="A0A133U771"/>
<dbReference type="EMBL" id="LHXK01000014">
    <property type="protein sequence ID" value="KXA90043.1"/>
    <property type="molecule type" value="Genomic_DNA"/>
</dbReference>
<dbReference type="InterPro" id="IPR003473">
    <property type="entry name" value="NadA"/>
</dbReference>
<dbReference type="GO" id="GO:0051539">
    <property type="term" value="F:4 iron, 4 sulfur cluster binding"/>
    <property type="evidence" value="ECO:0007669"/>
    <property type="project" value="InterPro"/>
</dbReference>
<gene>
    <name evidence="1" type="ORF">AKJ61_01555</name>
</gene>
<comment type="caution">
    <text evidence="1">The sequence shown here is derived from an EMBL/GenBank/DDBJ whole genome shotgun (WGS) entry which is preliminary data.</text>
</comment>
<dbReference type="UniPathway" id="UPA00253">
    <property type="reaction ID" value="UER00327"/>
</dbReference>
<dbReference type="Pfam" id="PF02445">
    <property type="entry name" value="NadA"/>
    <property type="match status" value="1"/>
</dbReference>